<keyword evidence="1" id="KW-0675">Receptor</keyword>
<name>A5HHM4_PETMA</name>
<dbReference type="AlphaFoldDB" id="A5HHM4"/>
<dbReference type="EMBL" id="EF529130">
    <property type="protein sequence ID" value="ABO85829.1"/>
    <property type="molecule type" value="Genomic_DNA"/>
</dbReference>
<sequence length="30" mass="3390">REGAFDRLPNLESLGLYCNKYTELPSGAFK</sequence>
<feature type="non-terminal residue" evidence="1">
    <location>
        <position position="30"/>
    </location>
</feature>
<reference evidence="1" key="2">
    <citation type="submission" date="2007-03" db="EMBL/GenBank/DDBJ databases">
        <authorList>
            <person name="Mardis E.R."/>
        </authorList>
    </citation>
    <scope>NUCLEOTIDE SEQUENCE</scope>
</reference>
<dbReference type="SUPFAM" id="SSF52058">
    <property type="entry name" value="L domain-like"/>
    <property type="match status" value="1"/>
</dbReference>
<feature type="non-terminal residue" evidence="1">
    <location>
        <position position="1"/>
    </location>
</feature>
<organism evidence="1">
    <name type="scientific">Petromyzon marinus</name>
    <name type="common">Sea lamprey</name>
    <dbReference type="NCBI Taxonomy" id="7757"/>
    <lineage>
        <taxon>Eukaryota</taxon>
        <taxon>Metazoa</taxon>
        <taxon>Chordata</taxon>
        <taxon>Craniata</taxon>
        <taxon>Vertebrata</taxon>
        <taxon>Cyclostomata</taxon>
        <taxon>Hyperoartia</taxon>
        <taxon>Petromyzontiformes</taxon>
        <taxon>Petromyzontidae</taxon>
        <taxon>Petromyzon</taxon>
    </lineage>
</organism>
<proteinExistence type="predicted"/>
<accession>A5HHM4</accession>
<reference evidence="1" key="1">
    <citation type="journal article" date="2007" name="Nat. Immunol.">
        <title>Evolution and diversification of lamprey antigen receptors: evidence for involvement of an AID-APOBEC family cytosine deaminase.</title>
        <authorList>
            <person name="Rogozin I.B."/>
            <person name="Iyer L.M."/>
            <person name="Liang L."/>
            <person name="Glazko G.V."/>
            <person name="Liston V.G."/>
            <person name="Pavlov Y.I."/>
            <person name="Aravind L."/>
            <person name="Pancer Z."/>
        </authorList>
    </citation>
    <scope>NUCLEOTIDE SEQUENCE</scope>
</reference>
<reference evidence="1" key="3">
    <citation type="submission" date="2007-03" db="EMBL/GenBank/DDBJ databases">
        <authorList>
            <person name="Rogozin I.B."/>
            <person name="Iyer L.M."/>
            <person name="Liang L."/>
            <person name="Glazko G.V."/>
            <person name="Liston V.G."/>
            <person name="Pavlov Y.I."/>
            <person name="Pancer Z."/>
        </authorList>
    </citation>
    <scope>NUCLEOTIDE SEQUENCE</scope>
</reference>
<evidence type="ECO:0000313" key="1">
    <source>
        <dbReference type="EMBL" id="ABO85829.1"/>
    </source>
</evidence>
<protein>
    <submittedName>
        <fullName evidence="1">Variable lymphocyte receptor B cassette</fullName>
    </submittedName>
</protein>